<reference evidence="3" key="3">
    <citation type="submission" date="2018-08" db="UniProtKB">
        <authorList>
            <consortium name="EnsemblPlants"/>
        </authorList>
    </citation>
    <scope>IDENTIFICATION</scope>
    <source>
        <strain evidence="3">cv. Bd21</strain>
    </source>
</reference>
<protein>
    <submittedName>
        <fullName evidence="2 3">Uncharacterized protein</fullName>
    </submittedName>
</protein>
<dbReference type="EMBL" id="CM000880">
    <property type="protein sequence ID" value="KQK15554.2"/>
    <property type="molecule type" value="Genomic_DNA"/>
</dbReference>
<reference evidence="2 3" key="1">
    <citation type="journal article" date="2010" name="Nature">
        <title>Genome sequencing and analysis of the model grass Brachypodium distachyon.</title>
        <authorList>
            <consortium name="International Brachypodium Initiative"/>
        </authorList>
    </citation>
    <scope>NUCLEOTIDE SEQUENCE [LARGE SCALE GENOMIC DNA]</scope>
    <source>
        <strain evidence="2 3">Bd21</strain>
    </source>
</reference>
<dbReference type="AlphaFoldDB" id="A0A0Q3RR88"/>
<gene>
    <name evidence="2" type="ORF">BRADI_1g23653v3</name>
</gene>
<sequence length="118" mass="13260">MHWQRTSCTTPRPDNNTQFWEANLNMPREEALKKKKAPPTFVSPTGSRTDYREIFGCCESGDFAVPYEDLFAQGSRRWRRSASPRPTATPGAVAENHSENQRCGSCNLALEVDNGRPA</sequence>
<name>A0A0Q3RR88_BRADI</name>
<accession>A0A0Q3RR88</accession>
<dbReference type="InParanoid" id="A0A0Q3RR88"/>
<evidence type="ECO:0000313" key="2">
    <source>
        <dbReference type="EMBL" id="KQK15554.2"/>
    </source>
</evidence>
<reference evidence="2" key="2">
    <citation type="submission" date="2017-06" db="EMBL/GenBank/DDBJ databases">
        <title>WGS assembly of Brachypodium distachyon.</title>
        <authorList>
            <consortium name="The International Brachypodium Initiative"/>
            <person name="Lucas S."/>
            <person name="Harmon-Smith M."/>
            <person name="Lail K."/>
            <person name="Tice H."/>
            <person name="Grimwood J."/>
            <person name="Bruce D."/>
            <person name="Barry K."/>
            <person name="Shu S."/>
            <person name="Lindquist E."/>
            <person name="Wang M."/>
            <person name="Pitluck S."/>
            <person name="Vogel J.P."/>
            <person name="Garvin D.F."/>
            <person name="Mockler T.C."/>
            <person name="Schmutz J."/>
            <person name="Rokhsar D."/>
            <person name="Bevan M.W."/>
        </authorList>
    </citation>
    <scope>NUCLEOTIDE SEQUENCE</scope>
    <source>
        <strain evidence="2">Bd21</strain>
    </source>
</reference>
<dbReference type="EnsemblPlants" id="KQK15554">
    <property type="protein sequence ID" value="KQK15554"/>
    <property type="gene ID" value="BRADI_1g23653v3"/>
</dbReference>
<dbReference type="Proteomes" id="UP000008810">
    <property type="component" value="Chromosome 1"/>
</dbReference>
<organism evidence="2">
    <name type="scientific">Brachypodium distachyon</name>
    <name type="common">Purple false brome</name>
    <name type="synonym">Trachynia distachya</name>
    <dbReference type="NCBI Taxonomy" id="15368"/>
    <lineage>
        <taxon>Eukaryota</taxon>
        <taxon>Viridiplantae</taxon>
        <taxon>Streptophyta</taxon>
        <taxon>Embryophyta</taxon>
        <taxon>Tracheophyta</taxon>
        <taxon>Spermatophyta</taxon>
        <taxon>Magnoliopsida</taxon>
        <taxon>Liliopsida</taxon>
        <taxon>Poales</taxon>
        <taxon>Poaceae</taxon>
        <taxon>BOP clade</taxon>
        <taxon>Pooideae</taxon>
        <taxon>Stipodae</taxon>
        <taxon>Brachypodieae</taxon>
        <taxon>Brachypodium</taxon>
    </lineage>
</organism>
<evidence type="ECO:0000313" key="4">
    <source>
        <dbReference type="Proteomes" id="UP000008810"/>
    </source>
</evidence>
<keyword evidence="4" id="KW-1185">Reference proteome</keyword>
<dbReference type="Gramene" id="KQK15554">
    <property type="protein sequence ID" value="KQK15554"/>
    <property type="gene ID" value="BRADI_1g23653v3"/>
</dbReference>
<feature type="region of interest" description="Disordered" evidence="1">
    <location>
        <begin position="77"/>
        <end position="99"/>
    </location>
</feature>
<evidence type="ECO:0000256" key="1">
    <source>
        <dbReference type="SAM" id="MobiDB-lite"/>
    </source>
</evidence>
<proteinExistence type="predicted"/>
<evidence type="ECO:0000313" key="3">
    <source>
        <dbReference type="EnsemblPlants" id="KQK15554"/>
    </source>
</evidence>